<dbReference type="SUPFAM" id="SSF53681">
    <property type="entry name" value="Aspartate/glutamate racemase"/>
    <property type="match status" value="2"/>
</dbReference>
<keyword evidence="2 3" id="KW-0413">Isomerase</keyword>
<dbReference type="EMBL" id="JAYGHT010000165">
    <property type="protein sequence ID" value="MEA5522338.1"/>
    <property type="molecule type" value="Genomic_DNA"/>
</dbReference>
<dbReference type="InterPro" id="IPR018187">
    <property type="entry name" value="Asp/Glu_racemase_AS_1"/>
</dbReference>
<dbReference type="PANTHER" id="PTHR21198:SF7">
    <property type="entry name" value="ASPARTATE-GLUTAMATE RACEMASE FAMILY"/>
    <property type="match status" value="1"/>
</dbReference>
<dbReference type="EC" id="5.1.1.-" evidence="3"/>
<dbReference type="InterPro" id="IPR001920">
    <property type="entry name" value="Asp/Glu_race"/>
</dbReference>
<organism evidence="3 4">
    <name type="scientific">Limnoraphis robusta CCNP1315</name>
    <dbReference type="NCBI Taxonomy" id="3110306"/>
    <lineage>
        <taxon>Bacteria</taxon>
        <taxon>Bacillati</taxon>
        <taxon>Cyanobacteriota</taxon>
        <taxon>Cyanophyceae</taxon>
        <taxon>Oscillatoriophycideae</taxon>
        <taxon>Oscillatoriales</taxon>
        <taxon>Sirenicapillariaceae</taxon>
        <taxon>Limnoraphis</taxon>
    </lineage>
</organism>
<dbReference type="GO" id="GO:0016853">
    <property type="term" value="F:isomerase activity"/>
    <property type="evidence" value="ECO:0007669"/>
    <property type="project" value="UniProtKB-KW"/>
</dbReference>
<accession>A0ABU5U573</accession>
<sequence length="277" mass="30941">MHVLQNFLKSKPIITIIGGAGPDAAIDLQLKLSLAMKKKLDINSDQDYYRVIIDNNSEIPNRDKALLSNGSSPLDTYINSAKKLEEMGGNILIISCNTAHTYFNDIQKITSMKAINMIEETASFFCNHYTKIKKVGLLSTCSTIQANLYHNAFDKYQVKVIIPNLMHQNNIVQAIYGIKAGFISNKDCLDDFSKAKLHNIYQSVSKIKSTVGTTSPKKLLLDAVKYFEQEAIEAVILGCTEIPLALNRKRYIGYCTLIDPTEILANATIDYAMNFNN</sequence>
<gene>
    <name evidence="3" type="ORF">VB854_25705</name>
</gene>
<dbReference type="Gene3D" id="3.40.50.1860">
    <property type="match status" value="2"/>
</dbReference>
<comment type="similarity">
    <text evidence="1">Belongs to the aspartate/glutamate racemases family.</text>
</comment>
<comment type="caution">
    <text evidence="3">The sequence shown here is derived from an EMBL/GenBank/DDBJ whole genome shotgun (WGS) entry which is preliminary data.</text>
</comment>
<reference evidence="3 4" key="1">
    <citation type="submission" date="2023-12" db="EMBL/GenBank/DDBJ databases">
        <title>Baltic Sea Cyanobacteria.</title>
        <authorList>
            <person name="Delbaje E."/>
            <person name="Fewer D.P."/>
            <person name="Shishido T.K."/>
        </authorList>
    </citation>
    <scope>NUCLEOTIDE SEQUENCE [LARGE SCALE GENOMIC DNA]</scope>
    <source>
        <strain evidence="3 4">CCNP 1315</strain>
    </source>
</reference>
<evidence type="ECO:0000256" key="2">
    <source>
        <dbReference type="ARBA" id="ARBA00023235"/>
    </source>
</evidence>
<keyword evidence="4" id="KW-1185">Reference proteome</keyword>
<evidence type="ECO:0000313" key="3">
    <source>
        <dbReference type="EMBL" id="MEA5522338.1"/>
    </source>
</evidence>
<dbReference type="Pfam" id="PF01177">
    <property type="entry name" value="Asp_Glu_race"/>
    <property type="match status" value="1"/>
</dbReference>
<dbReference type="RefSeq" id="WP_323307008.1">
    <property type="nucleotide sequence ID" value="NZ_JAYGHT010000165.1"/>
</dbReference>
<protein>
    <submittedName>
        <fullName evidence="3">Amino acid racemase</fullName>
        <ecNumber evidence="3">5.1.1.-</ecNumber>
    </submittedName>
</protein>
<dbReference type="InterPro" id="IPR004380">
    <property type="entry name" value="Asp_race"/>
</dbReference>
<dbReference type="Proteomes" id="UP001301728">
    <property type="component" value="Unassembled WGS sequence"/>
</dbReference>
<dbReference type="NCBIfam" id="TIGR00035">
    <property type="entry name" value="asp_race"/>
    <property type="match status" value="1"/>
</dbReference>
<proteinExistence type="inferred from homology"/>
<dbReference type="PROSITE" id="PS00923">
    <property type="entry name" value="ASP_GLU_RACEMASE_1"/>
    <property type="match status" value="1"/>
</dbReference>
<dbReference type="PANTHER" id="PTHR21198">
    <property type="entry name" value="GLUTAMATE RACEMASE"/>
    <property type="match status" value="1"/>
</dbReference>
<name>A0ABU5U573_9CYAN</name>
<evidence type="ECO:0000313" key="4">
    <source>
        <dbReference type="Proteomes" id="UP001301728"/>
    </source>
</evidence>
<dbReference type="InterPro" id="IPR015942">
    <property type="entry name" value="Asp/Glu/hydantoin_racemase"/>
</dbReference>
<evidence type="ECO:0000256" key="1">
    <source>
        <dbReference type="ARBA" id="ARBA00007847"/>
    </source>
</evidence>